<dbReference type="InterPro" id="IPR027266">
    <property type="entry name" value="TrmE/GcvT-like"/>
</dbReference>
<dbReference type="GO" id="GO:0004047">
    <property type="term" value="F:aminomethyltransferase activity"/>
    <property type="evidence" value="ECO:0007669"/>
    <property type="project" value="UniProtKB-EC"/>
</dbReference>
<dbReference type="EMBL" id="CP033152">
    <property type="protein sequence ID" value="AYO43855.1"/>
    <property type="molecule type" value="Genomic_DNA"/>
</dbReference>
<gene>
    <name evidence="15" type="primary">gcv1</name>
    <name evidence="15" type="ORF">DNF11_2905</name>
</gene>
<dbReference type="FunFam" id="2.40.30.110:FF:000002">
    <property type="entry name" value="Aminomethyltransferase"/>
    <property type="match status" value="1"/>
</dbReference>
<name>A0A3G2S6X4_MALR7</name>
<accession>A0A3G2S6X4</accession>
<dbReference type="GO" id="GO:0008168">
    <property type="term" value="F:methyltransferase activity"/>
    <property type="evidence" value="ECO:0007669"/>
    <property type="project" value="UniProtKB-KW"/>
</dbReference>
<keyword evidence="6 12" id="KW-0808">Transferase</keyword>
<dbReference type="EC" id="2.1.2.10" evidence="4 12"/>
<dbReference type="PIRSF" id="PIRSF006487">
    <property type="entry name" value="GcvT"/>
    <property type="match status" value="1"/>
</dbReference>
<comment type="function">
    <text evidence="12">The glycine cleavage system catalyzes the degradation of glycine.</text>
</comment>
<evidence type="ECO:0000259" key="14">
    <source>
        <dbReference type="Pfam" id="PF08669"/>
    </source>
</evidence>
<dbReference type="Gene3D" id="2.40.30.110">
    <property type="entry name" value="Aminomethyltransferase beta-barrel domains"/>
    <property type="match status" value="1"/>
</dbReference>
<keyword evidence="16" id="KW-1185">Reference proteome</keyword>
<evidence type="ECO:0000256" key="11">
    <source>
        <dbReference type="PIRSR" id="PIRSR006487-1"/>
    </source>
</evidence>
<dbReference type="NCBIfam" id="TIGR00528">
    <property type="entry name" value="gcvT"/>
    <property type="match status" value="1"/>
</dbReference>
<dbReference type="GO" id="GO:0032259">
    <property type="term" value="P:methylation"/>
    <property type="evidence" value="ECO:0007669"/>
    <property type="project" value="UniProtKB-KW"/>
</dbReference>
<dbReference type="GO" id="GO:0005739">
    <property type="term" value="C:mitochondrion"/>
    <property type="evidence" value="ECO:0007669"/>
    <property type="project" value="UniProtKB-SubCell"/>
</dbReference>
<dbReference type="InterPro" id="IPR006222">
    <property type="entry name" value="GCVT_N"/>
</dbReference>
<evidence type="ECO:0000256" key="4">
    <source>
        <dbReference type="ARBA" id="ARBA00012616"/>
    </source>
</evidence>
<evidence type="ECO:0000256" key="7">
    <source>
        <dbReference type="ARBA" id="ARBA00022946"/>
    </source>
</evidence>
<comment type="catalytic activity">
    <reaction evidence="10 12">
        <text>N(6)-[(R)-S(8)-aminomethyldihydrolipoyl]-L-lysyl-[protein] + (6S)-5,6,7,8-tetrahydrofolate = N(6)-[(R)-dihydrolipoyl]-L-lysyl-[protein] + (6R)-5,10-methylene-5,6,7,8-tetrahydrofolate + NH4(+)</text>
        <dbReference type="Rhea" id="RHEA:16945"/>
        <dbReference type="Rhea" id="RHEA-COMP:10475"/>
        <dbReference type="Rhea" id="RHEA-COMP:10492"/>
        <dbReference type="ChEBI" id="CHEBI:15636"/>
        <dbReference type="ChEBI" id="CHEBI:28938"/>
        <dbReference type="ChEBI" id="CHEBI:57453"/>
        <dbReference type="ChEBI" id="CHEBI:83100"/>
        <dbReference type="ChEBI" id="CHEBI:83143"/>
        <dbReference type="EC" id="2.1.2.10"/>
    </reaction>
</comment>
<dbReference type="InterPro" id="IPR006223">
    <property type="entry name" value="GcvT"/>
</dbReference>
<evidence type="ECO:0000256" key="1">
    <source>
        <dbReference type="ARBA" id="ARBA00004173"/>
    </source>
</evidence>
<dbReference type="Gene3D" id="4.10.1250.10">
    <property type="entry name" value="Aminomethyltransferase fragment"/>
    <property type="match status" value="1"/>
</dbReference>
<dbReference type="InterPro" id="IPR028896">
    <property type="entry name" value="GcvT/YgfZ/DmdA"/>
</dbReference>
<keyword evidence="8 12" id="KW-0496">Mitochondrion</keyword>
<dbReference type="SUPFAM" id="SSF103025">
    <property type="entry name" value="Folate-binding domain"/>
    <property type="match status" value="1"/>
</dbReference>
<comment type="similarity">
    <text evidence="2 12">Belongs to the GcvT family.</text>
</comment>
<dbReference type="Gene3D" id="3.30.70.1400">
    <property type="entry name" value="Aminomethyltransferase beta-barrel domains"/>
    <property type="match status" value="1"/>
</dbReference>
<evidence type="ECO:0000256" key="8">
    <source>
        <dbReference type="ARBA" id="ARBA00023128"/>
    </source>
</evidence>
<evidence type="ECO:0000256" key="2">
    <source>
        <dbReference type="ARBA" id="ARBA00008609"/>
    </source>
</evidence>
<evidence type="ECO:0000256" key="5">
    <source>
        <dbReference type="ARBA" id="ARBA00022576"/>
    </source>
</evidence>
<evidence type="ECO:0000259" key="13">
    <source>
        <dbReference type="Pfam" id="PF01571"/>
    </source>
</evidence>
<dbReference type="Gene3D" id="3.30.1360.120">
    <property type="entry name" value="Probable tRNA modification gtpase trme, domain 1"/>
    <property type="match status" value="1"/>
</dbReference>
<dbReference type="InterPro" id="IPR029043">
    <property type="entry name" value="GcvT/YgfZ_C"/>
</dbReference>
<evidence type="ECO:0000256" key="6">
    <source>
        <dbReference type="ARBA" id="ARBA00022679"/>
    </source>
</evidence>
<dbReference type="OrthoDB" id="10263536at2759"/>
<dbReference type="PANTHER" id="PTHR43757">
    <property type="entry name" value="AMINOMETHYLTRANSFERASE"/>
    <property type="match status" value="1"/>
</dbReference>
<proteinExistence type="inferred from homology"/>
<feature type="binding site" evidence="11">
    <location>
        <position position="257"/>
    </location>
    <ligand>
        <name>substrate</name>
    </ligand>
</feature>
<dbReference type="GO" id="GO:0006546">
    <property type="term" value="P:glycine catabolic process"/>
    <property type="evidence" value="ECO:0007669"/>
    <property type="project" value="InterPro"/>
</dbReference>
<dbReference type="FunFam" id="3.30.70.1400:FF:000001">
    <property type="entry name" value="Aminomethyltransferase"/>
    <property type="match status" value="1"/>
</dbReference>
<feature type="domain" description="Aminomethyltransferase C-terminal" evidence="14">
    <location>
        <begin position="343"/>
        <end position="422"/>
    </location>
</feature>
<dbReference type="Proteomes" id="UP000269793">
    <property type="component" value="Chromosome V"/>
</dbReference>
<evidence type="ECO:0000256" key="3">
    <source>
        <dbReference type="ARBA" id="ARBA00011690"/>
    </source>
</evidence>
<keyword evidence="7 12" id="KW-0809">Transit peptide</keyword>
<reference evidence="15 16" key="1">
    <citation type="submission" date="2018-10" db="EMBL/GenBank/DDBJ databases">
        <title>Complete genome sequence of Malassezia restricta CBS 7877.</title>
        <authorList>
            <person name="Morand S.C."/>
            <person name="Bertignac M."/>
            <person name="Iltis A."/>
            <person name="Kolder I."/>
            <person name="Pirovano W."/>
            <person name="Jourdain R."/>
            <person name="Clavaud C."/>
        </authorList>
    </citation>
    <scope>NUCLEOTIDE SEQUENCE [LARGE SCALE GENOMIC DNA]</scope>
    <source>
        <strain evidence="15 16">CBS 7877</strain>
    </source>
</reference>
<sequence>MMGSVRATHLANMRSAFLLATRRNVRMTVPTVQRCYAALHTSASVWDAKTGLYDFHVKHGAKIVPFGGYSMPLTYEGVGQVASHKHVREHAGLFDVGHMVQHMFTGPTALAFLQHITPASLTSLEPFSSTLSVLLSNEGGILDDLIITKHSDTSFYVVTNAGRRAEDLAWIAKQLSAWNDAHKGEGDTQHRVMEGQGLVALQGPSSAAVLQPLLPQGFDLASLTFGKSAMVPISTMSNKSALCHVARGGYTGEDGFEISIPADATVDVTETILANEEVQLAGLAARDSLRLEAGMCLYGHDLDESVSPVEGALAWTVGKDRRAAGDFLGAERVLHELKEGPPRRRVGLLVSAGSPAREGTRVFAEDGQTEVGRVTSGIPSPTLGRNIAMALVKNGYHKRDTPLQVEVRHKMREAIVTRLPFVPSKFYRG</sequence>
<evidence type="ECO:0000256" key="10">
    <source>
        <dbReference type="ARBA" id="ARBA00047665"/>
    </source>
</evidence>
<comment type="subunit">
    <text evidence="3 12">The glycine cleavage system is composed of four proteins: P, T, L and H.</text>
</comment>
<comment type="subcellular location">
    <subcellularLocation>
        <location evidence="1 12">Mitochondrion</location>
    </subcellularLocation>
</comment>
<dbReference type="SUPFAM" id="SSF101790">
    <property type="entry name" value="Aminomethyltransferase beta-barrel domain"/>
    <property type="match status" value="1"/>
</dbReference>
<protein>
    <recommendedName>
        <fullName evidence="4 12">Aminomethyltransferase</fullName>
        <ecNumber evidence="4 12">2.1.2.10</ecNumber>
    </recommendedName>
    <alternativeName>
        <fullName evidence="9 12">Glycine cleavage system T protein</fullName>
    </alternativeName>
</protein>
<dbReference type="InterPro" id="IPR013977">
    <property type="entry name" value="GcvT_C"/>
</dbReference>
<evidence type="ECO:0000256" key="12">
    <source>
        <dbReference type="RuleBase" id="RU003981"/>
    </source>
</evidence>
<dbReference type="GO" id="GO:0005960">
    <property type="term" value="C:glycine cleavage complex"/>
    <property type="evidence" value="ECO:0007669"/>
    <property type="project" value="InterPro"/>
</dbReference>
<keyword evidence="15" id="KW-0489">Methyltransferase</keyword>
<feature type="domain" description="GCVT N-terminal" evidence="13">
    <location>
        <begin position="52"/>
        <end position="320"/>
    </location>
</feature>
<dbReference type="GO" id="GO:0008483">
    <property type="term" value="F:transaminase activity"/>
    <property type="evidence" value="ECO:0007669"/>
    <property type="project" value="UniProtKB-KW"/>
</dbReference>
<dbReference type="NCBIfam" id="NF001567">
    <property type="entry name" value="PRK00389.1"/>
    <property type="match status" value="1"/>
</dbReference>
<dbReference type="Pfam" id="PF01571">
    <property type="entry name" value="GCV_T"/>
    <property type="match status" value="1"/>
</dbReference>
<dbReference type="Pfam" id="PF08669">
    <property type="entry name" value="GCV_T_C"/>
    <property type="match status" value="1"/>
</dbReference>
<keyword evidence="5 12" id="KW-0032">Aminotransferase</keyword>
<evidence type="ECO:0000256" key="9">
    <source>
        <dbReference type="ARBA" id="ARBA00031395"/>
    </source>
</evidence>
<organism evidence="15 16">
    <name type="scientific">Malassezia restricta (strain ATCC 96810 / NBRC 103918 / CBS 7877)</name>
    <name type="common">Seborrheic dermatitis infection agent</name>
    <dbReference type="NCBI Taxonomy" id="425264"/>
    <lineage>
        <taxon>Eukaryota</taxon>
        <taxon>Fungi</taxon>
        <taxon>Dikarya</taxon>
        <taxon>Basidiomycota</taxon>
        <taxon>Ustilaginomycotina</taxon>
        <taxon>Malasseziomycetes</taxon>
        <taxon>Malasseziales</taxon>
        <taxon>Malasseziaceae</taxon>
        <taxon>Malassezia</taxon>
    </lineage>
</organism>
<dbReference type="VEuPathDB" id="FungiDB:DNF11_2905"/>
<evidence type="ECO:0000313" key="16">
    <source>
        <dbReference type="Proteomes" id="UP000269793"/>
    </source>
</evidence>
<evidence type="ECO:0000313" key="15">
    <source>
        <dbReference type="EMBL" id="AYO43855.1"/>
    </source>
</evidence>
<dbReference type="AlphaFoldDB" id="A0A3G2S6X4"/>
<dbReference type="PANTHER" id="PTHR43757:SF2">
    <property type="entry name" value="AMINOMETHYLTRANSFERASE, MITOCHONDRIAL"/>
    <property type="match status" value="1"/>
</dbReference>
<dbReference type="FunFam" id="4.10.1250.10:FF:000002">
    <property type="entry name" value="Aminomethyltransferase"/>
    <property type="match status" value="1"/>
</dbReference>
<dbReference type="STRING" id="425264.A0A3G2S6X4"/>